<feature type="non-terminal residue" evidence="1">
    <location>
        <position position="1"/>
    </location>
</feature>
<dbReference type="AlphaFoldDB" id="A0A2P5AQJ8"/>
<evidence type="ECO:0000313" key="2">
    <source>
        <dbReference type="Proteomes" id="UP000237105"/>
    </source>
</evidence>
<name>A0A2P5AQJ8_PARAD</name>
<dbReference type="EMBL" id="JXTB01000484">
    <property type="protein sequence ID" value="PON38828.1"/>
    <property type="molecule type" value="Genomic_DNA"/>
</dbReference>
<gene>
    <name evidence="1" type="ORF">PanWU01x14_309660</name>
</gene>
<dbReference type="OrthoDB" id="10342887at2759"/>
<reference evidence="2" key="1">
    <citation type="submission" date="2016-06" db="EMBL/GenBank/DDBJ databases">
        <title>Parallel loss of symbiosis genes in relatives of nitrogen-fixing non-legume Parasponia.</title>
        <authorList>
            <person name="Van Velzen R."/>
            <person name="Holmer R."/>
            <person name="Bu F."/>
            <person name="Rutten L."/>
            <person name="Van Zeijl A."/>
            <person name="Liu W."/>
            <person name="Santuari L."/>
            <person name="Cao Q."/>
            <person name="Sharma T."/>
            <person name="Shen D."/>
            <person name="Roswanjaya Y."/>
            <person name="Wardhani T."/>
            <person name="Kalhor M.S."/>
            <person name="Jansen J."/>
            <person name="Van den Hoogen J."/>
            <person name="Gungor B."/>
            <person name="Hartog M."/>
            <person name="Hontelez J."/>
            <person name="Verver J."/>
            <person name="Yang W.-C."/>
            <person name="Schijlen E."/>
            <person name="Repin R."/>
            <person name="Schilthuizen M."/>
            <person name="Schranz E."/>
            <person name="Heidstra R."/>
            <person name="Miyata K."/>
            <person name="Fedorova E."/>
            <person name="Kohlen W."/>
            <person name="Bisseling T."/>
            <person name="Smit S."/>
            <person name="Geurts R."/>
        </authorList>
    </citation>
    <scope>NUCLEOTIDE SEQUENCE [LARGE SCALE GENOMIC DNA]</scope>
    <source>
        <strain evidence="2">cv. WU1-14</strain>
    </source>
</reference>
<comment type="caution">
    <text evidence="1">The sequence shown here is derived from an EMBL/GenBank/DDBJ whole genome shotgun (WGS) entry which is preliminary data.</text>
</comment>
<protein>
    <submittedName>
        <fullName evidence="1">Uncharacterized protein</fullName>
    </submittedName>
</protein>
<accession>A0A2P5AQJ8</accession>
<sequence length="100" mass="11330">FFLGTNFCTNQTIPAFTHHHGSPILNLTFCTKPHHAKSTIQLHTGLYEPNQSARCGHRSIDPCIMRCIFCTIQLSQTLGIIQDQYHKSNVQMHLDPLLSL</sequence>
<evidence type="ECO:0000313" key="1">
    <source>
        <dbReference type="EMBL" id="PON38828.1"/>
    </source>
</evidence>
<organism evidence="1 2">
    <name type="scientific">Parasponia andersonii</name>
    <name type="common">Sponia andersonii</name>
    <dbReference type="NCBI Taxonomy" id="3476"/>
    <lineage>
        <taxon>Eukaryota</taxon>
        <taxon>Viridiplantae</taxon>
        <taxon>Streptophyta</taxon>
        <taxon>Embryophyta</taxon>
        <taxon>Tracheophyta</taxon>
        <taxon>Spermatophyta</taxon>
        <taxon>Magnoliopsida</taxon>
        <taxon>eudicotyledons</taxon>
        <taxon>Gunneridae</taxon>
        <taxon>Pentapetalae</taxon>
        <taxon>rosids</taxon>
        <taxon>fabids</taxon>
        <taxon>Rosales</taxon>
        <taxon>Cannabaceae</taxon>
        <taxon>Parasponia</taxon>
    </lineage>
</organism>
<proteinExistence type="predicted"/>
<dbReference type="Proteomes" id="UP000237105">
    <property type="component" value="Unassembled WGS sequence"/>
</dbReference>
<keyword evidence="2" id="KW-1185">Reference proteome</keyword>